<dbReference type="InterPro" id="IPR029039">
    <property type="entry name" value="Flavoprotein-like_sf"/>
</dbReference>
<protein>
    <submittedName>
        <fullName evidence="3">NAD(P)H-dependent oxidoreductase</fullName>
    </submittedName>
</protein>
<evidence type="ECO:0000256" key="1">
    <source>
        <dbReference type="ARBA" id="ARBA00023002"/>
    </source>
</evidence>
<dbReference type="InterPro" id="IPR046980">
    <property type="entry name" value="KefG/KefF"/>
</dbReference>
<feature type="domain" description="Flavodoxin-like fold" evidence="2">
    <location>
        <begin position="3"/>
        <end position="164"/>
    </location>
</feature>
<keyword evidence="4" id="KW-1185">Reference proteome</keyword>
<dbReference type="Proteomes" id="UP000708576">
    <property type="component" value="Unassembled WGS sequence"/>
</dbReference>
<dbReference type="InterPro" id="IPR003680">
    <property type="entry name" value="Flavodoxin_fold"/>
</dbReference>
<accession>A0ABS5JUJ0</accession>
<dbReference type="SUPFAM" id="SSF52218">
    <property type="entry name" value="Flavoproteins"/>
    <property type="match status" value="1"/>
</dbReference>
<keyword evidence="1" id="KW-0560">Oxidoreductase</keyword>
<sequence>MRKILIVFAHPLVSKSRVNSKLIQAVNKMNGVTVRDLYEEYPDFFIDVKKEQDLLLSHDIIIWQHPFYWYSAPAILKEWFDLVLEHGFAYGRTGSALKGKYTMSVITTGGRKETYSDEGHNKYPIRQFLLPYEQASRLCNMQYLPPLVFHGTHLMKERDLDIAQMDYVKLLTLLRDEKQPLSEIKNSMFANEYNNE</sequence>
<gene>
    <name evidence="3" type="ORF">KEM10_09365</name>
</gene>
<evidence type="ECO:0000313" key="3">
    <source>
        <dbReference type="EMBL" id="MBS2098488.1"/>
    </source>
</evidence>
<reference evidence="3 4" key="1">
    <citation type="journal article" date="2015" name="Int. J. Syst. Evol. Microbiol.">
        <title>Carboxylicivirga linearis sp. nov., isolated from a sea cucumber culture pond.</title>
        <authorList>
            <person name="Wang F.Q."/>
            <person name="Zhou Y.X."/>
            <person name="Lin X.Z."/>
            <person name="Chen G.J."/>
            <person name="Du Z.J."/>
        </authorList>
    </citation>
    <scope>NUCLEOTIDE SEQUENCE [LARGE SCALE GENOMIC DNA]</scope>
    <source>
        <strain evidence="3 4">FB218</strain>
    </source>
</reference>
<evidence type="ECO:0000313" key="4">
    <source>
        <dbReference type="Proteomes" id="UP000708576"/>
    </source>
</evidence>
<name>A0ABS5JUJ0_9BACT</name>
<organism evidence="3 4">
    <name type="scientific">Carboxylicivirga linearis</name>
    <dbReference type="NCBI Taxonomy" id="1628157"/>
    <lineage>
        <taxon>Bacteria</taxon>
        <taxon>Pseudomonadati</taxon>
        <taxon>Bacteroidota</taxon>
        <taxon>Bacteroidia</taxon>
        <taxon>Marinilabiliales</taxon>
        <taxon>Marinilabiliaceae</taxon>
        <taxon>Carboxylicivirga</taxon>
    </lineage>
</organism>
<dbReference type="PANTHER" id="PTHR47307:SF1">
    <property type="entry name" value="GLUTATHIONE-REGULATED POTASSIUM-EFFLUX SYSTEM ANCILLARY PROTEIN KEFG"/>
    <property type="match status" value="1"/>
</dbReference>
<comment type="caution">
    <text evidence="3">The sequence shown here is derived from an EMBL/GenBank/DDBJ whole genome shotgun (WGS) entry which is preliminary data.</text>
</comment>
<evidence type="ECO:0000259" key="2">
    <source>
        <dbReference type="Pfam" id="PF02525"/>
    </source>
</evidence>
<dbReference type="PANTHER" id="PTHR47307">
    <property type="entry name" value="GLUTATHIONE-REGULATED POTASSIUM-EFFLUX SYSTEM ANCILLARY PROTEIN KEFG"/>
    <property type="match status" value="1"/>
</dbReference>
<proteinExistence type="predicted"/>
<dbReference type="RefSeq" id="WP_212215729.1">
    <property type="nucleotide sequence ID" value="NZ_JAGUCO010000005.1"/>
</dbReference>
<dbReference type="EMBL" id="JAGUCO010000005">
    <property type="protein sequence ID" value="MBS2098488.1"/>
    <property type="molecule type" value="Genomic_DNA"/>
</dbReference>
<dbReference type="Pfam" id="PF02525">
    <property type="entry name" value="Flavodoxin_2"/>
    <property type="match status" value="1"/>
</dbReference>
<dbReference type="Gene3D" id="3.40.50.360">
    <property type="match status" value="1"/>
</dbReference>